<dbReference type="SUPFAM" id="SSF56219">
    <property type="entry name" value="DNase I-like"/>
    <property type="match status" value="1"/>
</dbReference>
<dbReference type="AlphaFoldDB" id="A0A0S2I2S8"/>
<dbReference type="EMBL" id="CP013118">
    <property type="protein sequence ID" value="ALO16723.1"/>
    <property type="molecule type" value="Genomic_DNA"/>
</dbReference>
<dbReference type="OrthoDB" id="9802724at2"/>
<evidence type="ECO:0000313" key="3">
    <source>
        <dbReference type="Proteomes" id="UP000064893"/>
    </source>
</evidence>
<dbReference type="Proteomes" id="UP000064893">
    <property type="component" value="Chromosome"/>
</dbReference>
<keyword evidence="2" id="KW-0255">Endonuclease</keyword>
<dbReference type="GO" id="GO:0004519">
    <property type="term" value="F:endonuclease activity"/>
    <property type="evidence" value="ECO:0007669"/>
    <property type="project" value="UniProtKB-KW"/>
</dbReference>
<organism evidence="2 3">
    <name type="scientific">Salinivirga cyanobacteriivorans</name>
    <dbReference type="NCBI Taxonomy" id="1307839"/>
    <lineage>
        <taxon>Bacteria</taxon>
        <taxon>Pseudomonadati</taxon>
        <taxon>Bacteroidota</taxon>
        <taxon>Bacteroidia</taxon>
        <taxon>Bacteroidales</taxon>
        <taxon>Salinivirgaceae</taxon>
        <taxon>Salinivirga</taxon>
    </lineage>
</organism>
<keyword evidence="2" id="KW-0269">Exonuclease</keyword>
<evidence type="ECO:0000313" key="2">
    <source>
        <dbReference type="EMBL" id="ALO16723.1"/>
    </source>
</evidence>
<reference evidence="2 3" key="1">
    <citation type="submission" date="2015-11" db="EMBL/GenBank/DDBJ databases">
        <title>Description and complete genome sequence of a novel strain predominating in hypersaline microbial mats and representing a new family of the Bacteriodetes phylum.</title>
        <authorList>
            <person name="Spring S."/>
            <person name="Bunk B."/>
            <person name="Sproer C."/>
            <person name="Klenk H.-P."/>
        </authorList>
    </citation>
    <scope>NUCLEOTIDE SEQUENCE [LARGE SCALE GENOMIC DNA]</scope>
    <source>
        <strain evidence="2 3">L21-Spi-D4</strain>
    </source>
</reference>
<accession>A0A0S2I2S8</accession>
<dbReference type="PANTHER" id="PTHR42834">
    <property type="entry name" value="ENDONUCLEASE/EXONUCLEASE/PHOSPHATASE FAMILY PROTEIN (AFU_ORTHOLOGUE AFUA_3G09210)"/>
    <property type="match status" value="1"/>
</dbReference>
<proteinExistence type="predicted"/>
<dbReference type="GO" id="GO:0004527">
    <property type="term" value="F:exonuclease activity"/>
    <property type="evidence" value="ECO:0007669"/>
    <property type="project" value="UniProtKB-KW"/>
</dbReference>
<protein>
    <submittedName>
        <fullName evidence="2">Endonuclease/Exonuclease/phosphatase family protein</fullName>
    </submittedName>
</protein>
<dbReference type="Gene3D" id="3.60.10.10">
    <property type="entry name" value="Endonuclease/exonuclease/phosphatase"/>
    <property type="match status" value="1"/>
</dbReference>
<gene>
    <name evidence="2" type="ORF">L21SP5_03108</name>
</gene>
<keyword evidence="3" id="KW-1185">Reference proteome</keyword>
<dbReference type="Pfam" id="PF19580">
    <property type="entry name" value="Exo_endo_phos_3"/>
    <property type="match status" value="1"/>
</dbReference>
<dbReference type="STRING" id="1307839.L21SP5_03108"/>
<evidence type="ECO:0000259" key="1">
    <source>
        <dbReference type="Pfam" id="PF19580"/>
    </source>
</evidence>
<dbReference type="InterPro" id="IPR005135">
    <property type="entry name" value="Endo/exonuclease/phosphatase"/>
</dbReference>
<keyword evidence="2" id="KW-0540">Nuclease</keyword>
<name>A0A0S2I2S8_9BACT</name>
<sequence length="340" mass="39285">MKKRILITLIIIINGLSLFSQDQNLRIMFYNVENFFDPVNDSVTMDDEFTEEGARHWSWYKYNDKTAKIYKVIAAFSKWQKPDIIALCEIENRYVLENLLKRTPLGDSEYKIVHKESEDFRGIDVGLFYNPETLWPLDENFIKVRFKNHPDKRTRDILHFKALLKNKDTLHVFVNHWPSKYGGAVATIPFRAQAAKTLRRATDSILKVNPNANIVITGDFNDTPNDESIEQHLGAAAPDKSTKSKLLNLNSALNTNEYPGTHRYQGQWSMLDQFIVSAAMLNKENSVYTNPGQMRIGYIDLLLEPDKKYTGKKPNRTFIGFKYHGGFSDHLPILLDLHLQ</sequence>
<dbReference type="RefSeq" id="WP_057954073.1">
    <property type="nucleotide sequence ID" value="NZ_CP013118.1"/>
</dbReference>
<keyword evidence="2" id="KW-0378">Hydrolase</keyword>
<dbReference type="InterPro" id="IPR036691">
    <property type="entry name" value="Endo/exonu/phosph_ase_sf"/>
</dbReference>
<dbReference type="PANTHER" id="PTHR42834:SF1">
    <property type="entry name" value="ENDONUCLEASE_EXONUCLEASE_PHOSPHATASE FAMILY PROTEIN (AFU_ORTHOLOGUE AFUA_3G09210)"/>
    <property type="match status" value="1"/>
</dbReference>
<feature type="domain" description="Endonuclease/exonuclease/phosphatase" evidence="1">
    <location>
        <begin position="27"/>
        <end position="337"/>
    </location>
</feature>
<dbReference type="KEGG" id="blq:L21SP5_03108"/>